<dbReference type="SUPFAM" id="SSF51366">
    <property type="entry name" value="Ribulose-phoshate binding barrel"/>
    <property type="match status" value="1"/>
</dbReference>
<evidence type="ECO:0000256" key="4">
    <source>
        <dbReference type="ARBA" id="ARBA00009667"/>
    </source>
</evidence>
<evidence type="ECO:0000256" key="8">
    <source>
        <dbReference type="ARBA" id="ARBA00023235"/>
    </source>
</evidence>
<dbReference type="InterPro" id="IPR044524">
    <property type="entry name" value="Isoase_HisA-like"/>
</dbReference>
<evidence type="ECO:0000256" key="2">
    <source>
        <dbReference type="ARBA" id="ARBA00004496"/>
    </source>
</evidence>
<comment type="pathway">
    <text evidence="3 9 11">Amino-acid biosynthesis; L-histidine biosynthesis; L-histidine from 5-phospho-alpha-D-ribose 1-diphosphate: step 4/9.</text>
</comment>
<evidence type="ECO:0000313" key="13">
    <source>
        <dbReference type="Proteomes" id="UP001204798"/>
    </source>
</evidence>
<evidence type="ECO:0000256" key="7">
    <source>
        <dbReference type="ARBA" id="ARBA00023102"/>
    </source>
</evidence>
<comment type="catalytic activity">
    <reaction evidence="1 9 11">
        <text>1-(5-phospho-beta-D-ribosyl)-5-[(5-phospho-beta-D-ribosylamino)methylideneamino]imidazole-4-carboxamide = 5-[(5-phospho-1-deoxy-D-ribulos-1-ylimino)methylamino]-1-(5-phospho-beta-D-ribosyl)imidazole-4-carboxamide</text>
        <dbReference type="Rhea" id="RHEA:15469"/>
        <dbReference type="ChEBI" id="CHEBI:58435"/>
        <dbReference type="ChEBI" id="CHEBI:58525"/>
        <dbReference type="EC" id="5.3.1.16"/>
    </reaction>
</comment>
<keyword evidence="7 9" id="KW-0368">Histidine biosynthesis</keyword>
<dbReference type="RefSeq" id="WP_259100447.1">
    <property type="nucleotide sequence ID" value="NZ_CP130454.1"/>
</dbReference>
<dbReference type="InterPro" id="IPR011060">
    <property type="entry name" value="RibuloseP-bd_barrel"/>
</dbReference>
<evidence type="ECO:0000256" key="5">
    <source>
        <dbReference type="ARBA" id="ARBA00022490"/>
    </source>
</evidence>
<comment type="caution">
    <text evidence="12">The sequence shown here is derived from an EMBL/GenBank/DDBJ whole genome shotgun (WGS) entry which is preliminary data.</text>
</comment>
<reference evidence="12 13" key="1">
    <citation type="submission" date="2022-08" db="EMBL/GenBank/DDBJ databases">
        <title>Bacterial and archaeal communities from various locations to study Microbial Dark Matter (Phase II).</title>
        <authorList>
            <person name="Stepanauskas R."/>
        </authorList>
    </citation>
    <scope>NUCLEOTIDE SEQUENCE [LARGE SCALE GENOMIC DNA]</scope>
    <source>
        <strain evidence="12 13">PD1</strain>
    </source>
</reference>
<protein>
    <recommendedName>
        <fullName evidence="9 11">1-(5-phosphoribosyl)-5-[(5-phosphoribosylamino)methylideneamino] imidazole-4-carboxamide isomerase</fullName>
        <ecNumber evidence="9 11">5.3.1.16</ecNumber>
    </recommendedName>
    <alternativeName>
        <fullName evidence="9">Phosphoribosylformimino-5-aminoimidazole carboxamide ribotide isomerase</fullName>
    </alternativeName>
</protein>
<gene>
    <name evidence="9" type="primary">hisA</name>
    <name evidence="12" type="ORF">M2350_003046</name>
</gene>
<dbReference type="InterPro" id="IPR006063">
    <property type="entry name" value="HisA_bact_arch"/>
</dbReference>
<evidence type="ECO:0000313" key="12">
    <source>
        <dbReference type="EMBL" id="MCS3920611.1"/>
    </source>
</evidence>
<comment type="similarity">
    <text evidence="4 9 10">Belongs to the HisA/HisF family.</text>
</comment>
<dbReference type="Proteomes" id="UP001204798">
    <property type="component" value="Unassembled WGS sequence"/>
</dbReference>
<dbReference type="GO" id="GO:0003949">
    <property type="term" value="F:1-(5-phosphoribosyl)-5-[(5-phosphoribosylamino)methylideneamino]imidazole-4-carboxamide isomerase activity"/>
    <property type="evidence" value="ECO:0007669"/>
    <property type="project" value="UniProtKB-EC"/>
</dbReference>
<keyword evidence="13" id="KW-1185">Reference proteome</keyword>
<feature type="active site" description="Proton acceptor" evidence="9">
    <location>
        <position position="9"/>
    </location>
</feature>
<dbReference type="EMBL" id="JANUCP010000006">
    <property type="protein sequence ID" value="MCS3920611.1"/>
    <property type="molecule type" value="Genomic_DNA"/>
</dbReference>
<evidence type="ECO:0000256" key="11">
    <source>
        <dbReference type="RuleBase" id="RU003658"/>
    </source>
</evidence>
<evidence type="ECO:0000256" key="10">
    <source>
        <dbReference type="RuleBase" id="RU003657"/>
    </source>
</evidence>
<dbReference type="InterPro" id="IPR006062">
    <property type="entry name" value="His_biosynth"/>
</dbReference>
<organism evidence="12 13">
    <name type="scientific">Candidatus Fervidibacter sacchari</name>
    <dbReference type="NCBI Taxonomy" id="1448929"/>
    <lineage>
        <taxon>Bacteria</taxon>
        <taxon>Candidatus Fervidibacterota</taxon>
        <taxon>Candidatus Fervidibacter</taxon>
    </lineage>
</organism>
<evidence type="ECO:0000256" key="1">
    <source>
        <dbReference type="ARBA" id="ARBA00000901"/>
    </source>
</evidence>
<evidence type="ECO:0000256" key="9">
    <source>
        <dbReference type="HAMAP-Rule" id="MF_01014"/>
    </source>
</evidence>
<name>A0ABT2ERN5_9BACT</name>
<evidence type="ECO:0000256" key="3">
    <source>
        <dbReference type="ARBA" id="ARBA00005133"/>
    </source>
</evidence>
<dbReference type="InterPro" id="IPR023016">
    <property type="entry name" value="HisA/PriA"/>
</dbReference>
<dbReference type="PANTHER" id="PTHR43090:SF2">
    <property type="entry name" value="1-(5-PHOSPHORIBOSYL)-5-[(5-PHOSPHORIBOSYLAMINO)METHYLIDENEAMINO] IMIDAZOLE-4-CARBOXAMIDE ISOMERASE"/>
    <property type="match status" value="1"/>
</dbReference>
<dbReference type="Gene3D" id="3.20.20.70">
    <property type="entry name" value="Aldolase class I"/>
    <property type="match status" value="1"/>
</dbReference>
<dbReference type="CDD" id="cd04732">
    <property type="entry name" value="HisA"/>
    <property type="match status" value="1"/>
</dbReference>
<evidence type="ECO:0000256" key="6">
    <source>
        <dbReference type="ARBA" id="ARBA00022605"/>
    </source>
</evidence>
<dbReference type="InterPro" id="IPR013785">
    <property type="entry name" value="Aldolase_TIM"/>
</dbReference>
<proteinExistence type="inferred from homology"/>
<comment type="subcellular location">
    <subcellularLocation>
        <location evidence="2 9 11">Cytoplasm</location>
    </subcellularLocation>
</comment>
<accession>A0ABT2ERN5</accession>
<dbReference type="NCBIfam" id="TIGR00007">
    <property type="entry name" value="1-(5-phosphoribosyl)-5-[(5-phosphoribosylamino)methylideneamino]imidazole-4-carboxamide isomerase"/>
    <property type="match status" value="1"/>
</dbReference>
<dbReference type="HAMAP" id="MF_01014">
    <property type="entry name" value="HisA"/>
    <property type="match status" value="1"/>
</dbReference>
<dbReference type="PANTHER" id="PTHR43090">
    <property type="entry name" value="1-(5-PHOSPHORIBOSYL)-5-[(5-PHOSPHORIBOSYLAMINO)METHYLIDENEAMINO] IMIDAZOLE-4-CARBOXAMIDE ISOMERASE"/>
    <property type="match status" value="1"/>
</dbReference>
<keyword evidence="8 9" id="KW-0413">Isomerase</keyword>
<feature type="active site" description="Proton donor" evidence="9">
    <location>
        <position position="131"/>
    </location>
</feature>
<dbReference type="Pfam" id="PF00977">
    <property type="entry name" value="His_biosynth"/>
    <property type="match status" value="1"/>
</dbReference>
<keyword evidence="5 9" id="KW-0963">Cytoplasm</keyword>
<sequence length="260" mass="28204">MFVVIPAIDLLGGQVVRLTQGRYDAVTVYGSSPAEIAQQFERDGATWIHVVDLDGAKSGEPKNLDALRAICDATRCSIQFGGGVRSLPVIERLFELGVKRVVLGTSAIQNPFLVYEAVKAFGQDKIAVAIDVREGKVAVKGWTETEEVPPTEIGKQLRDAGVRWFVYTDILRDGMLTSPNFEAIAQFAQAIKVTRDKGHGTGEVNVIASGGVTEIEHIKRLKVMEPLGVVGCIVGRAIYEGKLSLKDALRVARCELRVEG</sequence>
<dbReference type="EC" id="5.3.1.16" evidence="9 11"/>
<keyword evidence="6 9" id="KW-0028">Amino-acid biosynthesis</keyword>